<gene>
    <name evidence="1" type="ORF">ABIV_1759</name>
    <name evidence="2" type="ORF">CRV05_03395</name>
</gene>
<dbReference type="AlphaFoldDB" id="A0AAX2AAI7"/>
<dbReference type="EMBL" id="CP031217">
    <property type="protein sequence ID" value="AXH12749.1"/>
    <property type="molecule type" value="Genomic_DNA"/>
</dbReference>
<organism evidence="2 4">
    <name type="scientific">Halarcobacter bivalviorum</name>
    <dbReference type="NCBI Taxonomy" id="663364"/>
    <lineage>
        <taxon>Bacteria</taxon>
        <taxon>Pseudomonadati</taxon>
        <taxon>Campylobacterota</taxon>
        <taxon>Epsilonproteobacteria</taxon>
        <taxon>Campylobacterales</taxon>
        <taxon>Arcobacteraceae</taxon>
        <taxon>Halarcobacter</taxon>
    </lineage>
</organism>
<evidence type="ECO:0000313" key="2">
    <source>
        <dbReference type="EMBL" id="RXK10333.1"/>
    </source>
</evidence>
<evidence type="ECO:0000313" key="4">
    <source>
        <dbReference type="Proteomes" id="UP000289193"/>
    </source>
</evidence>
<protein>
    <submittedName>
        <fullName evidence="2">Uncharacterized protein</fullName>
    </submittedName>
</protein>
<evidence type="ECO:0000313" key="3">
    <source>
        <dbReference type="Proteomes" id="UP000253850"/>
    </source>
</evidence>
<evidence type="ECO:0000313" key="1">
    <source>
        <dbReference type="EMBL" id="AXH12749.1"/>
    </source>
</evidence>
<dbReference type="KEGG" id="hbv:ABIV_1759"/>
<reference evidence="1 3" key="2">
    <citation type="submission" date="2018-07" db="EMBL/GenBank/DDBJ databases">
        <title>Complete genome of the Arcobacter bivalviorum type strain LMG 26154.</title>
        <authorList>
            <person name="Miller W.G."/>
            <person name="Yee E."/>
            <person name="Bono J.L."/>
        </authorList>
    </citation>
    <scope>NUCLEOTIDE SEQUENCE [LARGE SCALE GENOMIC DNA]</scope>
    <source>
        <strain evidence="1 3">LMG 26154</strain>
    </source>
</reference>
<dbReference type="EMBL" id="PDKM01000002">
    <property type="protein sequence ID" value="RXK10333.1"/>
    <property type="molecule type" value="Genomic_DNA"/>
</dbReference>
<accession>A0AAX2AAI7</accession>
<sequence length="249" mass="29484">MQYFGTLETKYEEVFLTSSYLYFNKENEEIDAKQLKQLIKTTKDKKKNIIGTIILYNPVVTPIGYDSNKYLLDQDFDKFDEMIELKCENYITLFKHAMQGKFDGKLVEIINLFNLVEKNIDASSLLMKFDSDLEIYYSQQNTEFDRDIMYLDCKNIIPKGKFVFFAWGEKVNPKEFIYINNYAQTIFRRCKDELNKNVAFAYKREKTLQWSEDFIQFASPMQASKFKGSIEKAIKKSFESFPPISEPYN</sequence>
<reference evidence="2 4" key="1">
    <citation type="submission" date="2017-10" db="EMBL/GenBank/DDBJ databases">
        <title>Genomics of the genus Arcobacter.</title>
        <authorList>
            <person name="Perez-Cataluna A."/>
            <person name="Figueras M.J."/>
        </authorList>
    </citation>
    <scope>NUCLEOTIDE SEQUENCE [LARGE SCALE GENOMIC DNA]</scope>
    <source>
        <strain evidence="2 4">CECT 7835</strain>
    </source>
</reference>
<keyword evidence="4" id="KW-1185">Reference proteome</keyword>
<dbReference type="Proteomes" id="UP000253850">
    <property type="component" value="Chromosome"/>
</dbReference>
<dbReference type="Proteomes" id="UP000289193">
    <property type="component" value="Unassembled WGS sequence"/>
</dbReference>
<name>A0AAX2AAI7_9BACT</name>
<dbReference type="RefSeq" id="WP_114839568.1">
    <property type="nucleotide sequence ID" value="NZ_CP031217.1"/>
</dbReference>
<proteinExistence type="predicted"/>